<sequence>MITPEKFDACRVWPRLMSLFVGYMWVEFNNYFFSIPINEHSEFALVQYAAITGVFIGFCKFYMDTGKRLNAD</sequence>
<dbReference type="EMBL" id="SEZN01000037">
    <property type="protein sequence ID" value="RYU62188.1"/>
    <property type="molecule type" value="Genomic_DNA"/>
</dbReference>
<keyword evidence="1" id="KW-0472">Membrane</keyword>
<organism evidence="2 3">
    <name type="scientific">Aliivibrio finisterrensis</name>
    <dbReference type="NCBI Taxonomy" id="511998"/>
    <lineage>
        <taxon>Bacteria</taxon>
        <taxon>Pseudomonadati</taxon>
        <taxon>Pseudomonadota</taxon>
        <taxon>Gammaproteobacteria</taxon>
        <taxon>Vibrionales</taxon>
        <taxon>Vibrionaceae</taxon>
        <taxon>Aliivibrio</taxon>
    </lineage>
</organism>
<evidence type="ECO:0000313" key="2">
    <source>
        <dbReference type="EMBL" id="RYU62188.1"/>
    </source>
</evidence>
<proteinExistence type="predicted"/>
<accession>A0ABY0I2I0</accession>
<dbReference type="RefSeq" id="WP_130048941.1">
    <property type="nucleotide sequence ID" value="NZ_SEZN01000037.1"/>
</dbReference>
<dbReference type="Proteomes" id="UP000294166">
    <property type="component" value="Unassembled WGS sequence"/>
</dbReference>
<comment type="caution">
    <text evidence="2">The sequence shown here is derived from an EMBL/GenBank/DDBJ whole genome shotgun (WGS) entry which is preliminary data.</text>
</comment>
<protein>
    <submittedName>
        <fullName evidence="2">Uncharacterized protein</fullName>
    </submittedName>
</protein>
<evidence type="ECO:0000313" key="3">
    <source>
        <dbReference type="Proteomes" id="UP000294166"/>
    </source>
</evidence>
<feature type="transmembrane region" description="Helical" evidence="1">
    <location>
        <begin position="45"/>
        <end position="63"/>
    </location>
</feature>
<name>A0ABY0I2I0_9GAMM</name>
<gene>
    <name evidence="2" type="ORF">ERW53_16895</name>
</gene>
<evidence type="ECO:0000256" key="1">
    <source>
        <dbReference type="SAM" id="Phobius"/>
    </source>
</evidence>
<keyword evidence="3" id="KW-1185">Reference proteome</keyword>
<feature type="transmembrane region" description="Helical" evidence="1">
    <location>
        <begin position="12"/>
        <end position="33"/>
    </location>
</feature>
<keyword evidence="1" id="KW-1133">Transmembrane helix</keyword>
<keyword evidence="1" id="KW-0812">Transmembrane</keyword>
<reference evidence="2 3" key="1">
    <citation type="submission" date="2019-02" db="EMBL/GenBank/DDBJ databases">
        <title>Genome sequences of Aliivibrio finisterrensis strains from farmed Atlantic salmon.</title>
        <authorList>
            <person name="Bowman J.P."/>
        </authorList>
    </citation>
    <scope>NUCLEOTIDE SEQUENCE [LARGE SCALE GENOMIC DNA]</scope>
    <source>
        <strain evidence="2 3">A21</strain>
    </source>
</reference>